<dbReference type="Pfam" id="PF00071">
    <property type="entry name" value="Ras"/>
    <property type="match status" value="1"/>
</dbReference>
<dbReference type="EnsemblMetazoa" id="XM_003384757.2">
    <property type="protein sequence ID" value="XP_003384805.2"/>
    <property type="gene ID" value="LOC100641460"/>
</dbReference>
<dbReference type="eggNOG" id="KOG0084">
    <property type="taxonomic scope" value="Eukaryota"/>
</dbReference>
<evidence type="ECO:0000256" key="3">
    <source>
        <dbReference type="SAM" id="MobiDB-lite"/>
    </source>
</evidence>
<dbReference type="PANTHER" id="PTHR47977">
    <property type="entry name" value="RAS-RELATED PROTEIN RAB"/>
    <property type="match status" value="1"/>
</dbReference>
<feature type="region of interest" description="Disordered" evidence="3">
    <location>
        <begin position="217"/>
        <end position="257"/>
    </location>
</feature>
<dbReference type="SUPFAM" id="SSF52540">
    <property type="entry name" value="P-loop containing nucleoside triphosphate hydrolases"/>
    <property type="match status" value="1"/>
</dbReference>
<dbReference type="AlphaFoldDB" id="A0A1X7VEL6"/>
<reference evidence="4" key="2">
    <citation type="submission" date="2017-05" db="UniProtKB">
        <authorList>
            <consortium name="EnsemblMetazoa"/>
        </authorList>
    </citation>
    <scope>IDENTIFICATION</scope>
</reference>
<keyword evidence="2" id="KW-0342">GTP-binding</keyword>
<keyword evidence="1" id="KW-0547">Nucleotide-binding</keyword>
<dbReference type="Gene3D" id="3.40.50.300">
    <property type="entry name" value="P-loop containing nucleotide triphosphate hydrolases"/>
    <property type="match status" value="1"/>
</dbReference>
<accession>A0A1X7VEL6</accession>
<keyword evidence="5" id="KW-1185">Reference proteome</keyword>
<proteinExistence type="predicted"/>
<dbReference type="KEGG" id="aqu:100641460"/>
<dbReference type="PROSITE" id="PS51419">
    <property type="entry name" value="RAB"/>
    <property type="match status" value="1"/>
</dbReference>
<dbReference type="GO" id="GO:0005525">
    <property type="term" value="F:GTP binding"/>
    <property type="evidence" value="ECO:0007669"/>
    <property type="project" value="UniProtKB-KW"/>
</dbReference>
<sequence>MAVSSQVSGVAQFSFVLSGLAGVGKTAIFNHLKKLAGSPEATEPASGGGIDCCIYSTVVRGLKCKISIFDTGGLERYASLTSNYYHRCNGVILVYLNDPDRLDTLTCLNLSIESALSYNKSPDMLVFSLWGNSFNDERDPMTESIASLQEHVSALLENTSIPKKLHFIVNPMTGRGIKEAIDGLVVAVQSRCRDKSDSVLSPSEAILTSIDSAESFDDATSPLQLNVEEERKREGGRGGKASSGKGGPKKKCCFSTS</sequence>
<dbReference type="InParanoid" id="A0A1X7VEL6"/>
<dbReference type="InterPro" id="IPR001806">
    <property type="entry name" value="Small_GTPase"/>
</dbReference>
<evidence type="ECO:0000313" key="5">
    <source>
        <dbReference type="Proteomes" id="UP000007879"/>
    </source>
</evidence>
<dbReference type="GO" id="GO:0003924">
    <property type="term" value="F:GTPase activity"/>
    <property type="evidence" value="ECO:0007669"/>
    <property type="project" value="InterPro"/>
</dbReference>
<dbReference type="Proteomes" id="UP000007879">
    <property type="component" value="Unassembled WGS sequence"/>
</dbReference>
<dbReference type="SMART" id="SM00175">
    <property type="entry name" value="RAB"/>
    <property type="match status" value="1"/>
</dbReference>
<dbReference type="InterPro" id="IPR027417">
    <property type="entry name" value="P-loop_NTPase"/>
</dbReference>
<feature type="compositionally biased region" description="Basic residues" evidence="3">
    <location>
        <begin position="247"/>
        <end position="257"/>
    </location>
</feature>
<dbReference type="InterPro" id="IPR050227">
    <property type="entry name" value="Rab"/>
</dbReference>
<feature type="compositionally biased region" description="Basic and acidic residues" evidence="3">
    <location>
        <begin position="228"/>
        <end position="237"/>
    </location>
</feature>
<evidence type="ECO:0000256" key="2">
    <source>
        <dbReference type="ARBA" id="ARBA00023134"/>
    </source>
</evidence>
<evidence type="ECO:0000256" key="1">
    <source>
        <dbReference type="ARBA" id="ARBA00022741"/>
    </source>
</evidence>
<name>A0A1X7VEL6_AMPQE</name>
<reference evidence="5" key="1">
    <citation type="journal article" date="2010" name="Nature">
        <title>The Amphimedon queenslandica genome and the evolution of animal complexity.</title>
        <authorList>
            <person name="Srivastava M."/>
            <person name="Simakov O."/>
            <person name="Chapman J."/>
            <person name="Fahey B."/>
            <person name="Gauthier M.E."/>
            <person name="Mitros T."/>
            <person name="Richards G.S."/>
            <person name="Conaco C."/>
            <person name="Dacre M."/>
            <person name="Hellsten U."/>
            <person name="Larroux C."/>
            <person name="Putnam N.H."/>
            <person name="Stanke M."/>
            <person name="Adamska M."/>
            <person name="Darling A."/>
            <person name="Degnan S.M."/>
            <person name="Oakley T.H."/>
            <person name="Plachetzki D.C."/>
            <person name="Zhai Y."/>
            <person name="Adamski M."/>
            <person name="Calcino A."/>
            <person name="Cummins S.F."/>
            <person name="Goodstein D.M."/>
            <person name="Harris C."/>
            <person name="Jackson D.J."/>
            <person name="Leys S.P."/>
            <person name="Shu S."/>
            <person name="Woodcroft B.J."/>
            <person name="Vervoort M."/>
            <person name="Kosik K.S."/>
            <person name="Manning G."/>
            <person name="Degnan B.M."/>
            <person name="Rokhsar D.S."/>
        </authorList>
    </citation>
    <scope>NUCLEOTIDE SEQUENCE [LARGE SCALE GENOMIC DNA]</scope>
</reference>
<dbReference type="EnsemblMetazoa" id="Aqu2.1.37967_001">
    <property type="protein sequence ID" value="Aqu2.1.37967_001"/>
    <property type="gene ID" value="Aqu2.1.37967"/>
</dbReference>
<protein>
    <submittedName>
        <fullName evidence="4">Uncharacterized protein</fullName>
    </submittedName>
</protein>
<dbReference type="PRINTS" id="PR00449">
    <property type="entry name" value="RASTRNSFRMNG"/>
</dbReference>
<gene>
    <name evidence="4" type="primary">100641460</name>
</gene>
<organism evidence="4">
    <name type="scientific">Amphimedon queenslandica</name>
    <name type="common">Sponge</name>
    <dbReference type="NCBI Taxonomy" id="400682"/>
    <lineage>
        <taxon>Eukaryota</taxon>
        <taxon>Metazoa</taxon>
        <taxon>Porifera</taxon>
        <taxon>Demospongiae</taxon>
        <taxon>Heteroscleromorpha</taxon>
        <taxon>Haplosclerida</taxon>
        <taxon>Niphatidae</taxon>
        <taxon>Amphimedon</taxon>
    </lineage>
</organism>
<evidence type="ECO:0000313" key="4">
    <source>
        <dbReference type="EnsemblMetazoa" id="Aqu2.1.37967_001"/>
    </source>
</evidence>
<dbReference type="STRING" id="400682.A0A1X7VEL6"/>